<dbReference type="Proteomes" id="UP000277766">
    <property type="component" value="Unassembled WGS sequence"/>
</dbReference>
<evidence type="ECO:0000313" key="3">
    <source>
        <dbReference type="Proteomes" id="UP000277766"/>
    </source>
</evidence>
<sequence length="201" mass="22842">MPRKKPEEDPRERHVINMNAATLCIQDNLEQVRWAWEYPRKAYHRTSMSMQLAMTLLTLIATVPLEEVVYDLAPDPLSTRRRAALDIPDLRLDNPEGFLRQLGQWRSAIAEGRVEIYTDPKLRHPQPAGVRAWLPPRGAERSENPRPAWEMTLDMERLSCIVHGLLGAMPAWGSPLPVSADPEQDQSRVRPPHKPLAGAPD</sequence>
<reference evidence="2 3" key="1">
    <citation type="submission" date="2018-12" db="EMBL/GenBank/DDBJ databases">
        <title>Deinococcus radiophilus ATCC 27603 genome sequencing and assembly.</title>
        <authorList>
            <person name="Maclea K.S."/>
            <person name="Maynard C.R."/>
        </authorList>
    </citation>
    <scope>NUCLEOTIDE SEQUENCE [LARGE SCALE GENOMIC DNA]</scope>
    <source>
        <strain evidence="2 3">ATCC 27603</strain>
    </source>
</reference>
<dbReference type="AlphaFoldDB" id="A0A431VLB2"/>
<keyword evidence="3" id="KW-1185">Reference proteome</keyword>
<dbReference type="EMBL" id="RXPE01000041">
    <property type="protein sequence ID" value="RTR23434.1"/>
    <property type="molecule type" value="Genomic_DNA"/>
</dbReference>
<evidence type="ECO:0000313" key="2">
    <source>
        <dbReference type="EMBL" id="RTR23434.1"/>
    </source>
</evidence>
<feature type="region of interest" description="Disordered" evidence="1">
    <location>
        <begin position="174"/>
        <end position="201"/>
    </location>
</feature>
<evidence type="ECO:0000256" key="1">
    <source>
        <dbReference type="SAM" id="MobiDB-lite"/>
    </source>
</evidence>
<dbReference type="RefSeq" id="WP_126353312.1">
    <property type="nucleotide sequence ID" value="NZ_CP086380.1"/>
</dbReference>
<organism evidence="2 3">
    <name type="scientific">Deinococcus radiophilus</name>
    <dbReference type="NCBI Taxonomy" id="32062"/>
    <lineage>
        <taxon>Bacteria</taxon>
        <taxon>Thermotogati</taxon>
        <taxon>Deinococcota</taxon>
        <taxon>Deinococci</taxon>
        <taxon>Deinococcales</taxon>
        <taxon>Deinococcaceae</taxon>
        <taxon>Deinococcus</taxon>
    </lineage>
</organism>
<dbReference type="OrthoDB" id="69886at2"/>
<protein>
    <submittedName>
        <fullName evidence="2">Uncharacterized protein</fullName>
    </submittedName>
</protein>
<gene>
    <name evidence="2" type="ORF">EJ104_12500</name>
</gene>
<comment type="caution">
    <text evidence="2">The sequence shown here is derived from an EMBL/GenBank/DDBJ whole genome shotgun (WGS) entry which is preliminary data.</text>
</comment>
<proteinExistence type="predicted"/>
<name>A0A431VLB2_9DEIO</name>
<accession>A0A431VLB2</accession>